<dbReference type="Gene3D" id="2.70.70.10">
    <property type="entry name" value="Glucose Permease (Domain IIA)"/>
    <property type="match status" value="1"/>
</dbReference>
<proteinExistence type="predicted"/>
<dbReference type="SUPFAM" id="SSF51261">
    <property type="entry name" value="Duplicated hybrid motif"/>
    <property type="match status" value="1"/>
</dbReference>
<dbReference type="Proteomes" id="UP000177785">
    <property type="component" value="Unassembled WGS sequence"/>
</dbReference>
<reference evidence="1 2" key="1">
    <citation type="journal article" date="2016" name="Nat. Commun.">
        <title>Thousands of microbial genomes shed light on interconnected biogeochemical processes in an aquifer system.</title>
        <authorList>
            <person name="Anantharaman K."/>
            <person name="Brown C.T."/>
            <person name="Hug L.A."/>
            <person name="Sharon I."/>
            <person name="Castelle C.J."/>
            <person name="Probst A.J."/>
            <person name="Thomas B.C."/>
            <person name="Singh A."/>
            <person name="Wilkins M.J."/>
            <person name="Karaoz U."/>
            <person name="Brodie E.L."/>
            <person name="Williams K.H."/>
            <person name="Hubbard S.S."/>
            <person name="Banfield J.F."/>
        </authorList>
    </citation>
    <scope>NUCLEOTIDE SEQUENCE [LARGE SCALE GENOMIC DNA]</scope>
</reference>
<dbReference type="InterPro" id="IPR011055">
    <property type="entry name" value="Dup_hybrid_motif"/>
</dbReference>
<gene>
    <name evidence="1" type="ORF">A2756_04725</name>
</gene>
<evidence type="ECO:0000313" key="1">
    <source>
        <dbReference type="EMBL" id="OGZ44732.1"/>
    </source>
</evidence>
<evidence type="ECO:0008006" key="3">
    <source>
        <dbReference type="Google" id="ProtNLM"/>
    </source>
</evidence>
<dbReference type="EMBL" id="MHNL01000015">
    <property type="protein sequence ID" value="OGZ44732.1"/>
    <property type="molecule type" value="Genomic_DNA"/>
</dbReference>
<evidence type="ECO:0000313" key="2">
    <source>
        <dbReference type="Proteomes" id="UP000177785"/>
    </source>
</evidence>
<comment type="caution">
    <text evidence="1">The sequence shown here is derived from an EMBL/GenBank/DDBJ whole genome shotgun (WGS) entry which is preliminary data.</text>
</comment>
<sequence>MKKGSVSAVKGSFLTETSVLGYIGISGQASGPHLHYERRYENPANAAICKSDPMAVAGYVSGHPSNYHIEDPWTLLTTPTRKLLFVSVPEANIYRGPGTKYSVFGQASKNQIYVDVTEEDYVGKASSLGGRTAKYST</sequence>
<accession>A0A1G2G3T9</accession>
<organism evidence="1 2">
    <name type="scientific">Candidatus Ryanbacteria bacterium RIFCSPHIGHO2_01_FULL_48_27</name>
    <dbReference type="NCBI Taxonomy" id="1802115"/>
    <lineage>
        <taxon>Bacteria</taxon>
        <taxon>Candidatus Ryaniibacteriota</taxon>
    </lineage>
</organism>
<protein>
    <recommendedName>
        <fullName evidence="3">Peptidase M23 domain-containing protein</fullName>
    </recommendedName>
</protein>
<name>A0A1G2G3T9_9BACT</name>
<dbReference type="AlphaFoldDB" id="A0A1G2G3T9"/>